<dbReference type="EMBL" id="GG692419">
    <property type="protein sequence ID" value="EER45361.1"/>
    <property type="molecule type" value="Genomic_DNA"/>
</dbReference>
<evidence type="ECO:0000313" key="2">
    <source>
        <dbReference type="Proteomes" id="UP000002624"/>
    </source>
</evidence>
<dbReference type="HOGENOM" id="CLU_1767511_0_0_1"/>
<evidence type="ECO:0000313" key="1">
    <source>
        <dbReference type="EMBL" id="EER45361.1"/>
    </source>
</evidence>
<name>C6H2K8_AJECH</name>
<gene>
    <name evidence="1" type="ORF">HCDG_00940</name>
</gene>
<proteinExistence type="predicted"/>
<dbReference type="Proteomes" id="UP000002624">
    <property type="component" value="Unassembled WGS sequence"/>
</dbReference>
<dbReference type="AlphaFoldDB" id="C6H2K8"/>
<reference evidence="2" key="1">
    <citation type="submission" date="2009-05" db="EMBL/GenBank/DDBJ databases">
        <title>The genome sequence of Ajellomyces capsulatus strain H143.</title>
        <authorList>
            <person name="Champion M."/>
            <person name="Cuomo C.A."/>
            <person name="Ma L.-J."/>
            <person name="Henn M.R."/>
            <person name="Sil A."/>
            <person name="Goldman B."/>
            <person name="Young S.K."/>
            <person name="Kodira C.D."/>
            <person name="Zeng Q."/>
            <person name="Koehrsen M."/>
            <person name="Alvarado L."/>
            <person name="Berlin A.M."/>
            <person name="Borenstein D."/>
            <person name="Chen Z."/>
            <person name="Engels R."/>
            <person name="Freedman E."/>
            <person name="Gellesch M."/>
            <person name="Goldberg J."/>
            <person name="Griggs A."/>
            <person name="Gujja S."/>
            <person name="Heiman D.I."/>
            <person name="Hepburn T.A."/>
            <person name="Howarth C."/>
            <person name="Jen D."/>
            <person name="Larson L."/>
            <person name="Lewis B."/>
            <person name="Mehta T."/>
            <person name="Park D."/>
            <person name="Pearson M."/>
            <person name="Roberts A."/>
            <person name="Saif S."/>
            <person name="Shea T.D."/>
            <person name="Shenoy N."/>
            <person name="Sisk P."/>
            <person name="Stolte C."/>
            <person name="Sykes S."/>
            <person name="Walk T."/>
            <person name="White J."/>
            <person name="Yandava C."/>
            <person name="Klein B."/>
            <person name="McEwen J.G."/>
            <person name="Puccia R."/>
            <person name="Goldman G.H."/>
            <person name="Felipe M.S."/>
            <person name="Nino-Vega G."/>
            <person name="San-Blas G."/>
            <person name="Taylor J.W."/>
            <person name="Mendoza L."/>
            <person name="Galagan J.E."/>
            <person name="Nusbaum C."/>
            <person name="Birren B.W."/>
        </authorList>
    </citation>
    <scope>NUCLEOTIDE SEQUENCE [LARGE SCALE GENOMIC DNA]</scope>
    <source>
        <strain evidence="2">H143</strain>
    </source>
</reference>
<dbReference type="VEuPathDB" id="FungiDB:HCDG_00940"/>
<organism evidence="1 2">
    <name type="scientific">Ajellomyces capsulatus (strain H143)</name>
    <name type="common">Darling's disease fungus</name>
    <name type="synonym">Histoplasma capsulatum</name>
    <dbReference type="NCBI Taxonomy" id="544712"/>
    <lineage>
        <taxon>Eukaryota</taxon>
        <taxon>Fungi</taxon>
        <taxon>Dikarya</taxon>
        <taxon>Ascomycota</taxon>
        <taxon>Pezizomycotina</taxon>
        <taxon>Eurotiomycetes</taxon>
        <taxon>Eurotiomycetidae</taxon>
        <taxon>Onygenales</taxon>
        <taxon>Ajellomycetaceae</taxon>
        <taxon>Histoplasma</taxon>
    </lineage>
</organism>
<sequence>MDKTDLWKKLGDSNEFHASPTYNNGLGQDPQDPFISRLIVAIVDWEQSGWMLEYWEHPRGTEPSTWASQAPQPCTQQSFKGLELALQMVYWTPTRQAPLTESAPSGRFRTPNTRQNQYNLVEVLKALVGLRELEWRLEFRLGNEEAH</sequence>
<protein>
    <submittedName>
        <fullName evidence="1">Uncharacterized protein</fullName>
    </submittedName>
</protein>
<accession>C6H2K8</accession>